<keyword evidence="4 10" id="KW-1003">Cell membrane</keyword>
<evidence type="ECO:0000256" key="10">
    <source>
        <dbReference type="RuleBase" id="RU362071"/>
    </source>
</evidence>
<sequence>MITFDEAQILGWLSALLMPLFRLLGLFSSAPLLSSRNIPVRYRVTAALSLAVLAAPLVHGKTPSFDDPAFFVLMASEVMIGLAIGLVCRMLLASVEMAGEIIGLQMGFSFAAFFDPSTGSNSNAIGRLFNTMSLTSFAVINGPLLLVAATMNSLERMPANMGTQQFLGRLDIGAVISQVFELGLLMALPYMALLLFVNLSLGLISRVAPQLNVFAIGFPITIGSGLMLLTLGMPMLYAPLAQMHQAIFSLLGF</sequence>
<dbReference type="HOGENOM" id="CLU_063626_4_0_4"/>
<feature type="transmembrane region" description="Helical" evidence="10">
    <location>
        <begin position="175"/>
        <end position="201"/>
    </location>
</feature>
<accession>E7RX84</accession>
<keyword evidence="11" id="KW-0966">Cell projection</keyword>
<dbReference type="Proteomes" id="UP000011021">
    <property type="component" value="Unassembled WGS sequence"/>
</dbReference>
<evidence type="ECO:0000313" key="12">
    <source>
        <dbReference type="Proteomes" id="UP000011021"/>
    </source>
</evidence>
<dbReference type="NCBIfam" id="TIGR01400">
    <property type="entry name" value="fliR"/>
    <property type="match status" value="1"/>
</dbReference>
<dbReference type="Pfam" id="PF01311">
    <property type="entry name" value="Bac_export_1"/>
    <property type="match status" value="1"/>
</dbReference>
<dbReference type="STRING" id="887898.HMPREF0551_1297"/>
<keyword evidence="11" id="KW-0282">Flagellum</keyword>
<dbReference type="eggNOG" id="COG1684">
    <property type="taxonomic scope" value="Bacteria"/>
</dbReference>
<evidence type="ECO:0000313" key="11">
    <source>
        <dbReference type="EMBL" id="EFV94880.1"/>
    </source>
</evidence>
<organism evidence="11 12">
    <name type="scientific">Lautropia mirabilis ATCC 51599</name>
    <dbReference type="NCBI Taxonomy" id="887898"/>
    <lineage>
        <taxon>Bacteria</taxon>
        <taxon>Pseudomonadati</taxon>
        <taxon>Pseudomonadota</taxon>
        <taxon>Betaproteobacteria</taxon>
        <taxon>Burkholderiales</taxon>
        <taxon>Burkholderiaceae</taxon>
        <taxon>Lautropia</taxon>
    </lineage>
</organism>
<evidence type="ECO:0000256" key="4">
    <source>
        <dbReference type="ARBA" id="ARBA00022475"/>
    </source>
</evidence>
<keyword evidence="11" id="KW-0969">Cilium</keyword>
<dbReference type="GO" id="GO:0005886">
    <property type="term" value="C:plasma membrane"/>
    <property type="evidence" value="ECO:0007669"/>
    <property type="project" value="UniProtKB-SubCell"/>
</dbReference>
<evidence type="ECO:0000256" key="5">
    <source>
        <dbReference type="ARBA" id="ARBA00022692"/>
    </source>
</evidence>
<dbReference type="RefSeq" id="WP_005673559.1">
    <property type="nucleotide sequence ID" value="NZ_CP146288.1"/>
</dbReference>
<dbReference type="InterPro" id="IPR006303">
    <property type="entry name" value="FliR"/>
</dbReference>
<feature type="transmembrane region" description="Helical" evidence="10">
    <location>
        <begin position="213"/>
        <end position="237"/>
    </location>
</feature>
<comment type="subcellular location">
    <subcellularLocation>
        <location evidence="10">Cell membrane</location>
        <topology evidence="10">Multi-pass membrane protein</topology>
    </subcellularLocation>
    <subcellularLocation>
        <location evidence="10">Bacterial flagellum basal body</location>
    </subcellularLocation>
</comment>
<feature type="transmembrane region" description="Helical" evidence="10">
    <location>
        <begin position="12"/>
        <end position="33"/>
    </location>
</feature>
<evidence type="ECO:0000256" key="8">
    <source>
        <dbReference type="ARBA" id="ARBA00023143"/>
    </source>
</evidence>
<evidence type="ECO:0000256" key="9">
    <source>
        <dbReference type="NCBIfam" id="TIGR01400"/>
    </source>
</evidence>
<evidence type="ECO:0000256" key="1">
    <source>
        <dbReference type="ARBA" id="ARBA00002578"/>
    </source>
</evidence>
<evidence type="ECO:0000256" key="6">
    <source>
        <dbReference type="ARBA" id="ARBA00022989"/>
    </source>
</evidence>
<keyword evidence="12" id="KW-1185">Reference proteome</keyword>
<keyword evidence="6 10" id="KW-1133">Transmembrane helix</keyword>
<comment type="function">
    <text evidence="1 10">Role in flagellar biosynthesis.</text>
</comment>
<dbReference type="EMBL" id="AEQP01000008">
    <property type="protein sequence ID" value="EFV94880.1"/>
    <property type="molecule type" value="Genomic_DNA"/>
</dbReference>
<keyword evidence="7 10" id="KW-0472">Membrane</keyword>
<evidence type="ECO:0000256" key="2">
    <source>
        <dbReference type="ARBA" id="ARBA00009772"/>
    </source>
</evidence>
<protein>
    <recommendedName>
        <fullName evidence="3 9">Flagellar biosynthetic protein FliR</fullName>
    </recommendedName>
</protein>
<dbReference type="GO" id="GO:0044780">
    <property type="term" value="P:bacterial-type flagellum assembly"/>
    <property type="evidence" value="ECO:0007669"/>
    <property type="project" value="UniProtKB-UniRule"/>
</dbReference>
<reference evidence="11 12" key="1">
    <citation type="submission" date="2010-12" db="EMBL/GenBank/DDBJ databases">
        <authorList>
            <person name="Muzny D."/>
            <person name="Qin X."/>
            <person name="Deng J."/>
            <person name="Jiang H."/>
            <person name="Liu Y."/>
            <person name="Qu J."/>
            <person name="Song X.-Z."/>
            <person name="Zhang L."/>
            <person name="Thornton R."/>
            <person name="Coyle M."/>
            <person name="Francisco L."/>
            <person name="Jackson L."/>
            <person name="Javaid M."/>
            <person name="Korchina V."/>
            <person name="Kovar C."/>
            <person name="Mata R."/>
            <person name="Mathew T."/>
            <person name="Ngo R."/>
            <person name="Nguyen L."/>
            <person name="Nguyen N."/>
            <person name="Okwuonu G."/>
            <person name="Ongeri F."/>
            <person name="Pham C."/>
            <person name="Simmons D."/>
            <person name="Wilczek-Boney K."/>
            <person name="Hale W."/>
            <person name="Jakkamsetti A."/>
            <person name="Pham P."/>
            <person name="Ruth R."/>
            <person name="San Lucas F."/>
            <person name="Warren J."/>
            <person name="Zhang J."/>
            <person name="Zhao Z."/>
            <person name="Zhou C."/>
            <person name="Zhu D."/>
            <person name="Lee S."/>
            <person name="Bess C."/>
            <person name="Blankenburg K."/>
            <person name="Forbes L."/>
            <person name="Fu Q."/>
            <person name="Gubbala S."/>
            <person name="Hirani K."/>
            <person name="Jayaseelan J.C."/>
            <person name="Lara F."/>
            <person name="Munidasa M."/>
            <person name="Palculict T."/>
            <person name="Patil S."/>
            <person name="Pu L.-L."/>
            <person name="Saada N."/>
            <person name="Tang L."/>
            <person name="Weissenberger G."/>
            <person name="Zhu Y."/>
            <person name="Hemphill L."/>
            <person name="Shang Y."/>
            <person name="Youmans B."/>
            <person name="Ayvaz T."/>
            <person name="Ross M."/>
            <person name="Santibanez J."/>
            <person name="Aqrawi P."/>
            <person name="Gross S."/>
            <person name="Joshi V."/>
            <person name="Fowler G."/>
            <person name="Nazareth L."/>
            <person name="Reid J."/>
            <person name="Worley K."/>
            <person name="Petrosino J."/>
            <person name="Highlander S."/>
            <person name="Gibbs R."/>
        </authorList>
    </citation>
    <scope>NUCLEOTIDE SEQUENCE [LARGE SCALE GENOMIC DNA]</scope>
    <source>
        <strain evidence="11 12">ATCC 51599</strain>
    </source>
</reference>
<keyword evidence="5 10" id="KW-0812">Transmembrane</keyword>
<evidence type="ECO:0000256" key="3">
    <source>
        <dbReference type="ARBA" id="ARBA00021717"/>
    </source>
</evidence>
<comment type="similarity">
    <text evidence="2 10">Belongs to the FliR/MopE/SpaR family.</text>
</comment>
<gene>
    <name evidence="11" type="primary">fliR</name>
    <name evidence="11" type="ORF">HMPREF0551_1297</name>
</gene>
<evidence type="ECO:0000256" key="7">
    <source>
        <dbReference type="ARBA" id="ARBA00023136"/>
    </source>
</evidence>
<feature type="transmembrane region" description="Helical" evidence="10">
    <location>
        <begin position="134"/>
        <end position="154"/>
    </location>
</feature>
<dbReference type="PANTHER" id="PTHR30065:SF1">
    <property type="entry name" value="SURFACE PRESENTATION OF ANTIGENS PROTEIN SPAR"/>
    <property type="match status" value="1"/>
</dbReference>
<dbReference type="GO" id="GO:0006605">
    <property type="term" value="P:protein targeting"/>
    <property type="evidence" value="ECO:0007669"/>
    <property type="project" value="UniProtKB-UniRule"/>
</dbReference>
<keyword evidence="8 10" id="KW-0975">Bacterial flagellum</keyword>
<dbReference type="AlphaFoldDB" id="E7RX84"/>
<dbReference type="GO" id="GO:0009425">
    <property type="term" value="C:bacterial-type flagellum basal body"/>
    <property type="evidence" value="ECO:0007669"/>
    <property type="project" value="UniProtKB-SubCell"/>
</dbReference>
<feature type="transmembrane region" description="Helical" evidence="10">
    <location>
        <begin position="40"/>
        <end position="58"/>
    </location>
</feature>
<dbReference type="InterPro" id="IPR002010">
    <property type="entry name" value="T3SS_IM_R"/>
</dbReference>
<feature type="transmembrane region" description="Helical" evidence="10">
    <location>
        <begin position="70"/>
        <end position="92"/>
    </location>
</feature>
<proteinExistence type="inferred from homology"/>
<name>E7RX84_9BURK</name>
<dbReference type="PANTHER" id="PTHR30065">
    <property type="entry name" value="FLAGELLAR BIOSYNTHETIC PROTEIN FLIR"/>
    <property type="match status" value="1"/>
</dbReference>
<comment type="caution">
    <text evidence="11">The sequence shown here is derived from an EMBL/GenBank/DDBJ whole genome shotgun (WGS) entry which is preliminary data.</text>
</comment>
<dbReference type="PRINTS" id="PR00953">
    <property type="entry name" value="TYPE3IMRPROT"/>
</dbReference>